<sequence length="171" mass="18579">MNLHRGTTSRRSTVQVAVGQTSGLLRRQAKQLDVETTRLASPETVRACITPLHNSFIYDEGIADDLDTAFGLQSALLTMEDVQELAPRIGRHLRQLQNIAVQRGAGALSPELTAIVERAQRLKVEPPPTDLASARGHVRRLALAVEEVLGVLAAETTDTAGSTHVEERWSA</sequence>
<proteinExistence type="predicted"/>
<gene>
    <name evidence="1" type="ORF">JK363_23090</name>
</gene>
<dbReference type="RefSeq" id="WP_201876905.1">
    <property type="nucleotide sequence ID" value="NZ_JAERRF010000013.1"/>
</dbReference>
<dbReference type="InterPro" id="IPR046300">
    <property type="entry name" value="DUF6415"/>
</dbReference>
<evidence type="ECO:0000313" key="2">
    <source>
        <dbReference type="Proteomes" id="UP000634229"/>
    </source>
</evidence>
<organism evidence="1 2">
    <name type="scientific">Streptomyces coffeae</name>
    <dbReference type="NCBI Taxonomy" id="621382"/>
    <lineage>
        <taxon>Bacteria</taxon>
        <taxon>Bacillati</taxon>
        <taxon>Actinomycetota</taxon>
        <taxon>Actinomycetes</taxon>
        <taxon>Kitasatosporales</taxon>
        <taxon>Streptomycetaceae</taxon>
        <taxon>Streptomyces</taxon>
    </lineage>
</organism>
<comment type="caution">
    <text evidence="1">The sequence shown here is derived from an EMBL/GenBank/DDBJ whole genome shotgun (WGS) entry which is preliminary data.</text>
</comment>
<name>A0ABS1NHF7_9ACTN</name>
<dbReference type="Proteomes" id="UP000634229">
    <property type="component" value="Unassembled WGS sequence"/>
</dbReference>
<evidence type="ECO:0000313" key="1">
    <source>
        <dbReference type="EMBL" id="MBL1099500.1"/>
    </source>
</evidence>
<dbReference type="Pfam" id="PF19979">
    <property type="entry name" value="DUF6415"/>
    <property type="match status" value="1"/>
</dbReference>
<protein>
    <submittedName>
        <fullName evidence="1">Uncharacterized protein</fullName>
    </submittedName>
</protein>
<dbReference type="EMBL" id="JAERRF010000013">
    <property type="protein sequence ID" value="MBL1099500.1"/>
    <property type="molecule type" value="Genomic_DNA"/>
</dbReference>
<reference evidence="1 2" key="1">
    <citation type="submission" date="2021-01" db="EMBL/GenBank/DDBJ databases">
        <title>WGS of actinomycetes isolated from Thailand.</title>
        <authorList>
            <person name="Thawai C."/>
        </authorList>
    </citation>
    <scope>NUCLEOTIDE SEQUENCE [LARGE SCALE GENOMIC DNA]</scope>
    <source>
        <strain evidence="1 2">CA1R205</strain>
    </source>
</reference>
<keyword evidence="2" id="KW-1185">Reference proteome</keyword>
<accession>A0ABS1NHF7</accession>